<dbReference type="Proteomes" id="UP000766595">
    <property type="component" value="Unassembled WGS sequence"/>
</dbReference>
<dbReference type="RefSeq" id="WP_261970583.1">
    <property type="nucleotide sequence ID" value="NZ_JAHHZF010000011.1"/>
</dbReference>
<dbReference type="GO" id="GO:0016787">
    <property type="term" value="F:hydrolase activity"/>
    <property type="evidence" value="ECO:0007669"/>
    <property type="project" value="UniProtKB-KW"/>
</dbReference>
<dbReference type="PANTHER" id="PTHR13136:SF11">
    <property type="entry name" value="TESTIS-EXPRESSED PROTEIN 30"/>
    <property type="match status" value="1"/>
</dbReference>
<dbReference type="PANTHER" id="PTHR13136">
    <property type="entry name" value="TESTIS DEVELOPMENT PROTEIN PRTD"/>
    <property type="match status" value="1"/>
</dbReference>
<dbReference type="InterPro" id="IPR026555">
    <property type="entry name" value="NSL3/Tex30"/>
</dbReference>
<comment type="caution">
    <text evidence="2">The sequence shown here is derived from an EMBL/GenBank/DDBJ whole genome shotgun (WGS) entry which is preliminary data.</text>
</comment>
<accession>A0A947GGF2</accession>
<dbReference type="Pfam" id="PF20408">
    <property type="entry name" value="Abhydrolase_11"/>
    <property type="match status" value="1"/>
</dbReference>
<protein>
    <submittedName>
        <fullName evidence="2">Alpha/beta fold hydrolase</fullName>
    </submittedName>
</protein>
<organism evidence="2 3">
    <name type="scientific">Prosthecodimorpha staleyi</name>
    <dbReference type="NCBI Taxonomy" id="2840188"/>
    <lineage>
        <taxon>Bacteria</taxon>
        <taxon>Pseudomonadati</taxon>
        <taxon>Pseudomonadota</taxon>
        <taxon>Alphaproteobacteria</taxon>
        <taxon>Hyphomicrobiales</taxon>
        <taxon>Ancalomicrobiaceae</taxon>
        <taxon>Prosthecodimorpha</taxon>
    </lineage>
</organism>
<keyword evidence="3" id="KW-1185">Reference proteome</keyword>
<name>A0A947GGF2_9HYPH</name>
<gene>
    <name evidence="2" type="ORF">KL771_21585</name>
</gene>
<dbReference type="InterPro" id="IPR029058">
    <property type="entry name" value="AB_hydrolase_fold"/>
</dbReference>
<reference evidence="2 3" key="1">
    <citation type="submission" date="2021-06" db="EMBL/GenBank/DDBJ databases">
        <authorList>
            <person name="Grouzdev D.S."/>
            <person name="Koziaeva V."/>
        </authorList>
    </citation>
    <scope>NUCLEOTIDE SEQUENCE [LARGE SCALE GENOMIC DNA]</scope>
    <source>
        <strain evidence="2 3">22</strain>
    </source>
</reference>
<proteinExistence type="predicted"/>
<sequence length="233" mass="24105">MTDFLWTRPETAPRATLLLAHGAGAAMDSAFMTRLAEALAAEAIAVARFEFPYMAERRSTGRRRPPPKAETLVDAYRAAIAAVLAEIGPSAPLLIGGKSMGGRVAVMAAGTDLPEAVAGVVAFGYPFHPPADETNPRVAPLAAVGRPTLVLQGERDEFGDRAEVESYALGDAVTVTFVEDGSHDFGPRGSSPATLMGNIRFAAAETAAFAARLSGAQPADAASTAPALTEPCP</sequence>
<keyword evidence="2" id="KW-0378">Hydrolase</keyword>
<evidence type="ECO:0000313" key="2">
    <source>
        <dbReference type="EMBL" id="MBT9292070.1"/>
    </source>
</evidence>
<feature type="domain" description="KANL3/Tex30 alpha/beta hydrolase-like" evidence="1">
    <location>
        <begin position="14"/>
        <end position="210"/>
    </location>
</feature>
<evidence type="ECO:0000313" key="3">
    <source>
        <dbReference type="Proteomes" id="UP000766595"/>
    </source>
</evidence>
<dbReference type="EMBL" id="JAHHZF010000011">
    <property type="protein sequence ID" value="MBT9292070.1"/>
    <property type="molecule type" value="Genomic_DNA"/>
</dbReference>
<dbReference type="Gene3D" id="3.40.50.1820">
    <property type="entry name" value="alpha/beta hydrolase"/>
    <property type="match status" value="1"/>
</dbReference>
<dbReference type="AlphaFoldDB" id="A0A947GGF2"/>
<evidence type="ECO:0000259" key="1">
    <source>
        <dbReference type="Pfam" id="PF20408"/>
    </source>
</evidence>
<dbReference type="InterPro" id="IPR046879">
    <property type="entry name" value="KANL3/Tex30_Abhydrolase"/>
</dbReference>
<dbReference type="SUPFAM" id="SSF53474">
    <property type="entry name" value="alpha/beta-Hydrolases"/>
    <property type="match status" value="1"/>
</dbReference>